<evidence type="ECO:0000313" key="3">
    <source>
        <dbReference type="Proteomes" id="UP000325315"/>
    </source>
</evidence>
<evidence type="ECO:0000313" key="2">
    <source>
        <dbReference type="EMBL" id="KAA3461550.1"/>
    </source>
</evidence>
<dbReference type="PANTHER" id="PTHR46148">
    <property type="entry name" value="CHROMO DOMAIN-CONTAINING PROTEIN"/>
    <property type="match status" value="1"/>
</dbReference>
<evidence type="ECO:0000259" key="1">
    <source>
        <dbReference type="Pfam" id="PF24626"/>
    </source>
</evidence>
<dbReference type="PANTHER" id="PTHR46148:SF44">
    <property type="entry name" value="GAG-POL POLYPROTEIN"/>
    <property type="match status" value="1"/>
</dbReference>
<sequence length="203" mass="23843">MAPYKAMYGCKYRTPLYWIELNEKKIHGVDLIRETKEKVKVICDSLKATSDRQKLFADLKRKDIEFQIGDMVFLKVSPWKKILHFGHKGKLSLRPVAYRLALPSELEKIHNVFHVSMLRRYRPEPSGVISLTQIEIQPDMTYNEEPNIILAREIKGLRNKSIALVKVLWKRHGIEEATWEPEEAMRKQYLNLFSGKIFDDENS</sequence>
<reference evidence="3" key="1">
    <citation type="journal article" date="2019" name="Plant Biotechnol. J.">
        <title>Genome sequencing of the Australian wild diploid species Gossypium australe highlights disease resistance and delayed gland morphogenesis.</title>
        <authorList>
            <person name="Cai Y."/>
            <person name="Cai X."/>
            <person name="Wang Q."/>
            <person name="Wang P."/>
            <person name="Zhang Y."/>
            <person name="Cai C."/>
            <person name="Xu Y."/>
            <person name="Wang K."/>
            <person name="Zhou Z."/>
            <person name="Wang C."/>
            <person name="Geng S."/>
            <person name="Li B."/>
            <person name="Dong Q."/>
            <person name="Hou Y."/>
            <person name="Wang H."/>
            <person name="Ai P."/>
            <person name="Liu Z."/>
            <person name="Yi F."/>
            <person name="Sun M."/>
            <person name="An G."/>
            <person name="Cheng J."/>
            <person name="Zhang Y."/>
            <person name="Shi Q."/>
            <person name="Xie Y."/>
            <person name="Shi X."/>
            <person name="Chang Y."/>
            <person name="Huang F."/>
            <person name="Chen Y."/>
            <person name="Hong S."/>
            <person name="Mi L."/>
            <person name="Sun Q."/>
            <person name="Zhang L."/>
            <person name="Zhou B."/>
            <person name="Peng R."/>
            <person name="Zhang X."/>
            <person name="Liu F."/>
        </authorList>
    </citation>
    <scope>NUCLEOTIDE SEQUENCE [LARGE SCALE GENOMIC DNA]</scope>
    <source>
        <strain evidence="3">cv. PA1801</strain>
    </source>
</reference>
<protein>
    <submittedName>
        <fullName evidence="2">Gag-Pol polyprotein</fullName>
    </submittedName>
</protein>
<dbReference type="Proteomes" id="UP000325315">
    <property type="component" value="Unassembled WGS sequence"/>
</dbReference>
<name>A0A5B6UTY8_9ROSI</name>
<proteinExistence type="predicted"/>
<organism evidence="2 3">
    <name type="scientific">Gossypium australe</name>
    <dbReference type="NCBI Taxonomy" id="47621"/>
    <lineage>
        <taxon>Eukaryota</taxon>
        <taxon>Viridiplantae</taxon>
        <taxon>Streptophyta</taxon>
        <taxon>Embryophyta</taxon>
        <taxon>Tracheophyta</taxon>
        <taxon>Spermatophyta</taxon>
        <taxon>Magnoliopsida</taxon>
        <taxon>eudicotyledons</taxon>
        <taxon>Gunneridae</taxon>
        <taxon>Pentapetalae</taxon>
        <taxon>rosids</taxon>
        <taxon>malvids</taxon>
        <taxon>Malvales</taxon>
        <taxon>Malvaceae</taxon>
        <taxon>Malvoideae</taxon>
        <taxon>Gossypium</taxon>
    </lineage>
</organism>
<dbReference type="OrthoDB" id="786726at2759"/>
<dbReference type="Pfam" id="PF24626">
    <property type="entry name" value="SH3_Tf2-1"/>
    <property type="match status" value="1"/>
</dbReference>
<accession>A0A5B6UTY8</accession>
<keyword evidence="3" id="KW-1185">Reference proteome</keyword>
<dbReference type="InterPro" id="IPR056924">
    <property type="entry name" value="SH3_Tf2-1"/>
</dbReference>
<dbReference type="InterPro" id="IPR016197">
    <property type="entry name" value="Chromo-like_dom_sf"/>
</dbReference>
<dbReference type="AlphaFoldDB" id="A0A5B6UTY8"/>
<gene>
    <name evidence="2" type="ORF">EPI10_028113</name>
</gene>
<dbReference type="EMBL" id="SMMG02000009">
    <property type="protein sequence ID" value="KAA3461550.1"/>
    <property type="molecule type" value="Genomic_DNA"/>
</dbReference>
<dbReference type="SUPFAM" id="SSF54160">
    <property type="entry name" value="Chromo domain-like"/>
    <property type="match status" value="1"/>
</dbReference>
<feature type="domain" description="Tf2-1-like SH3-like" evidence="1">
    <location>
        <begin position="69"/>
        <end position="122"/>
    </location>
</feature>
<comment type="caution">
    <text evidence="2">The sequence shown here is derived from an EMBL/GenBank/DDBJ whole genome shotgun (WGS) entry which is preliminary data.</text>
</comment>